<dbReference type="OrthoDB" id="3196168at2759"/>
<sequence>LNSVPNVVLDRQISTSNIYDVARVVGSTRIPCIVHIVSHSFNRKRPSMFLDPRPSTLDAYYDAAVQASVPSGDTSEKIQELVL</sequence>
<proteinExistence type="predicted"/>
<gene>
    <name evidence="3" type="ORF">AURDEDRAFT_43307</name>
</gene>
<dbReference type="InParanoid" id="J0CUI8"/>
<dbReference type="AlphaFoldDB" id="J0CUI8"/>
<dbReference type="Pfam" id="PF00012">
    <property type="entry name" value="HSP70"/>
    <property type="match status" value="1"/>
</dbReference>
<dbReference type="GO" id="GO:0140662">
    <property type="term" value="F:ATP-dependent protein folding chaperone"/>
    <property type="evidence" value="ECO:0007669"/>
    <property type="project" value="InterPro"/>
</dbReference>
<reference evidence="4" key="1">
    <citation type="journal article" date="2012" name="Science">
        <title>The Paleozoic origin of enzymatic lignin decomposition reconstructed from 31 fungal genomes.</title>
        <authorList>
            <person name="Floudas D."/>
            <person name="Binder M."/>
            <person name="Riley R."/>
            <person name="Barry K."/>
            <person name="Blanchette R.A."/>
            <person name="Henrissat B."/>
            <person name="Martinez A.T."/>
            <person name="Otillar R."/>
            <person name="Spatafora J.W."/>
            <person name="Yadav J.S."/>
            <person name="Aerts A."/>
            <person name="Benoit I."/>
            <person name="Boyd A."/>
            <person name="Carlson A."/>
            <person name="Copeland A."/>
            <person name="Coutinho P.M."/>
            <person name="de Vries R.P."/>
            <person name="Ferreira P."/>
            <person name="Findley K."/>
            <person name="Foster B."/>
            <person name="Gaskell J."/>
            <person name="Glotzer D."/>
            <person name="Gorecki P."/>
            <person name="Heitman J."/>
            <person name="Hesse C."/>
            <person name="Hori C."/>
            <person name="Igarashi K."/>
            <person name="Jurgens J.A."/>
            <person name="Kallen N."/>
            <person name="Kersten P."/>
            <person name="Kohler A."/>
            <person name="Kuees U."/>
            <person name="Kumar T.K.A."/>
            <person name="Kuo A."/>
            <person name="LaButti K."/>
            <person name="Larrondo L.F."/>
            <person name="Lindquist E."/>
            <person name="Ling A."/>
            <person name="Lombard V."/>
            <person name="Lucas S."/>
            <person name="Lundell T."/>
            <person name="Martin R."/>
            <person name="McLaughlin D.J."/>
            <person name="Morgenstern I."/>
            <person name="Morin E."/>
            <person name="Murat C."/>
            <person name="Nagy L.G."/>
            <person name="Nolan M."/>
            <person name="Ohm R.A."/>
            <person name="Patyshakuliyeva A."/>
            <person name="Rokas A."/>
            <person name="Ruiz-Duenas F.J."/>
            <person name="Sabat G."/>
            <person name="Salamov A."/>
            <person name="Samejima M."/>
            <person name="Schmutz J."/>
            <person name="Slot J.C."/>
            <person name="St John F."/>
            <person name="Stenlid J."/>
            <person name="Sun H."/>
            <person name="Sun S."/>
            <person name="Syed K."/>
            <person name="Tsang A."/>
            <person name="Wiebenga A."/>
            <person name="Young D."/>
            <person name="Pisabarro A."/>
            <person name="Eastwood D.C."/>
            <person name="Martin F."/>
            <person name="Cullen D."/>
            <person name="Grigoriev I.V."/>
            <person name="Hibbett D.S."/>
        </authorList>
    </citation>
    <scope>NUCLEOTIDE SEQUENCE [LARGE SCALE GENOMIC DNA]</scope>
    <source>
        <strain evidence="4">TFB10046</strain>
    </source>
</reference>
<organism evidence="3 4">
    <name type="scientific">Auricularia subglabra (strain TFB-10046 / SS5)</name>
    <name type="common">White-rot fungus</name>
    <name type="synonym">Auricularia delicata (strain TFB10046)</name>
    <dbReference type="NCBI Taxonomy" id="717982"/>
    <lineage>
        <taxon>Eukaryota</taxon>
        <taxon>Fungi</taxon>
        <taxon>Dikarya</taxon>
        <taxon>Basidiomycota</taxon>
        <taxon>Agaricomycotina</taxon>
        <taxon>Agaricomycetes</taxon>
        <taxon>Auriculariales</taxon>
        <taxon>Auriculariaceae</taxon>
        <taxon>Auricularia</taxon>
    </lineage>
</organism>
<evidence type="ECO:0000256" key="2">
    <source>
        <dbReference type="ARBA" id="ARBA00022840"/>
    </source>
</evidence>
<accession>J0CUI8</accession>
<evidence type="ECO:0000313" key="4">
    <source>
        <dbReference type="Proteomes" id="UP000006514"/>
    </source>
</evidence>
<name>J0CUI8_AURST</name>
<dbReference type="EMBL" id="JH688028">
    <property type="protein sequence ID" value="EJD33988.1"/>
    <property type="molecule type" value="Genomic_DNA"/>
</dbReference>
<dbReference type="Proteomes" id="UP000006514">
    <property type="component" value="Unassembled WGS sequence"/>
</dbReference>
<protein>
    <submittedName>
        <fullName evidence="3">Uncharacterized protein</fullName>
    </submittedName>
</protein>
<dbReference type="InterPro" id="IPR013126">
    <property type="entry name" value="Hsp_70_fam"/>
</dbReference>
<keyword evidence="2" id="KW-0067">ATP-binding</keyword>
<dbReference type="KEGG" id="adl:AURDEDRAFT_43307"/>
<dbReference type="GO" id="GO:0005524">
    <property type="term" value="F:ATP binding"/>
    <property type="evidence" value="ECO:0007669"/>
    <property type="project" value="UniProtKB-KW"/>
</dbReference>
<feature type="non-terminal residue" evidence="3">
    <location>
        <position position="1"/>
    </location>
</feature>
<keyword evidence="1" id="KW-0547">Nucleotide-binding</keyword>
<evidence type="ECO:0000256" key="1">
    <source>
        <dbReference type="ARBA" id="ARBA00022741"/>
    </source>
</evidence>
<keyword evidence="4" id="KW-1185">Reference proteome</keyword>
<evidence type="ECO:0000313" key="3">
    <source>
        <dbReference type="EMBL" id="EJD33988.1"/>
    </source>
</evidence>
<feature type="non-terminal residue" evidence="3">
    <location>
        <position position="83"/>
    </location>
</feature>